<protein>
    <submittedName>
        <fullName evidence="2">Uncharacterized protein</fullName>
    </submittedName>
</protein>
<evidence type="ECO:0000256" key="1">
    <source>
        <dbReference type="SAM" id="MobiDB-lite"/>
    </source>
</evidence>
<name>A0ABT5TZE5_9MICO</name>
<feature type="region of interest" description="Disordered" evidence="1">
    <location>
        <begin position="94"/>
        <end position="122"/>
    </location>
</feature>
<keyword evidence="3" id="KW-1185">Reference proteome</keyword>
<sequence>METFLAHEHEEHSAWDTDRDRSRVSRDPATYLQLLGQVSLLPGAPLGDTPAEVRRTTAPAAWAAGKHSIMVAVTGEDVTTLAAQARRDLIAAGRVQPGGVSLHDGTTAGRGTSSSPAATTGT</sequence>
<comment type="caution">
    <text evidence="2">The sequence shown here is derived from an EMBL/GenBank/DDBJ whole genome shotgun (WGS) entry which is preliminary data.</text>
</comment>
<gene>
    <name evidence="2" type="ORF">PU560_11275</name>
</gene>
<dbReference type="EMBL" id="JARACI010001032">
    <property type="protein sequence ID" value="MDD9207043.1"/>
    <property type="molecule type" value="Genomic_DNA"/>
</dbReference>
<evidence type="ECO:0000313" key="2">
    <source>
        <dbReference type="EMBL" id="MDD9207043.1"/>
    </source>
</evidence>
<reference evidence="2" key="1">
    <citation type="submission" date="2023-02" db="EMBL/GenBank/DDBJ databases">
        <title>Georgenia sp.10Sc9-8, isolated from a soil sample collected from the Taklamakan desert.</title>
        <authorList>
            <person name="Liu S."/>
        </authorList>
    </citation>
    <scope>NUCLEOTIDE SEQUENCE</scope>
    <source>
        <strain evidence="2">10Sc9-8</strain>
    </source>
</reference>
<feature type="compositionally biased region" description="Low complexity" evidence="1">
    <location>
        <begin position="105"/>
        <end position="122"/>
    </location>
</feature>
<organism evidence="2 3">
    <name type="scientific">Georgenia halotolerans</name>
    <dbReference type="NCBI Taxonomy" id="3028317"/>
    <lineage>
        <taxon>Bacteria</taxon>
        <taxon>Bacillati</taxon>
        <taxon>Actinomycetota</taxon>
        <taxon>Actinomycetes</taxon>
        <taxon>Micrococcales</taxon>
        <taxon>Bogoriellaceae</taxon>
        <taxon>Georgenia</taxon>
    </lineage>
</organism>
<accession>A0ABT5TZE5</accession>
<evidence type="ECO:0000313" key="3">
    <source>
        <dbReference type="Proteomes" id="UP001165561"/>
    </source>
</evidence>
<feature type="region of interest" description="Disordered" evidence="1">
    <location>
        <begin position="1"/>
        <end position="25"/>
    </location>
</feature>
<dbReference type="Proteomes" id="UP001165561">
    <property type="component" value="Unassembled WGS sequence"/>
</dbReference>
<proteinExistence type="predicted"/>